<evidence type="ECO:0000313" key="2">
    <source>
        <dbReference type="Proteomes" id="UP000298234"/>
    </source>
</evidence>
<dbReference type="EMBL" id="SNSQ01000035">
    <property type="protein sequence ID" value="TEU41586.1"/>
    <property type="molecule type" value="Genomic_DNA"/>
</dbReference>
<organism evidence="1 2">
    <name type="scientific">Burkholderia cepacia</name>
    <name type="common">Pseudomonas cepacia</name>
    <dbReference type="NCBI Taxonomy" id="292"/>
    <lineage>
        <taxon>Bacteria</taxon>
        <taxon>Pseudomonadati</taxon>
        <taxon>Pseudomonadota</taxon>
        <taxon>Betaproteobacteria</taxon>
        <taxon>Burkholderiales</taxon>
        <taxon>Burkholderiaceae</taxon>
        <taxon>Burkholderia</taxon>
        <taxon>Burkholderia cepacia complex</taxon>
    </lineage>
</organism>
<reference evidence="1 2" key="1">
    <citation type="submission" date="2019-03" db="EMBL/GenBank/DDBJ databases">
        <title>Burkholderia cepacia outbreak.</title>
        <authorList>
            <person name="Farzana R."/>
            <person name="Walsh T.R."/>
        </authorList>
    </citation>
    <scope>NUCLEOTIDE SEQUENCE [LARGE SCALE GENOMIC DNA]</scope>
    <source>
        <strain evidence="2">d13</strain>
    </source>
</reference>
<sequence length="83" mass="8862">MKKTSIRLERAVADWNRQHGVGAIVKYHRIIGEGQGVATKTRSEAWVLSGHTAVVMVEGVSGCVALEAVTPLGTARKQHAEGV</sequence>
<name>A0AAX2RKI0_BURCE</name>
<protein>
    <submittedName>
        <fullName evidence="1">Uncharacterized protein</fullName>
    </submittedName>
</protein>
<dbReference type="Proteomes" id="UP000298234">
    <property type="component" value="Unassembled WGS sequence"/>
</dbReference>
<dbReference type="AlphaFoldDB" id="A0AAX2RKI0"/>
<comment type="caution">
    <text evidence="1">The sequence shown here is derived from an EMBL/GenBank/DDBJ whole genome shotgun (WGS) entry which is preliminary data.</text>
</comment>
<evidence type="ECO:0000313" key="1">
    <source>
        <dbReference type="EMBL" id="TEU41586.1"/>
    </source>
</evidence>
<gene>
    <name evidence="1" type="ORF">E3D37_26570</name>
</gene>
<accession>A0AAX2RKI0</accession>
<dbReference type="RefSeq" id="WP_134256804.1">
    <property type="nucleotide sequence ID" value="NZ_SNSG01000032.1"/>
</dbReference>
<proteinExistence type="predicted"/>